<sequence>MRQFAQVVSTSSGGNKAEVVIKKHSACGKCGGCHEADDMKLVVENTLGAKIGDMVILEMKGSKLLNAALYIYLLPLIGLVVGYIVGVAIGLDSELSRISLGFLLFLFAFMIARIFGKSKSDEYNLKVTGILNQ</sequence>
<accession>A0A4R8H974</accession>
<dbReference type="RefSeq" id="WP_134115690.1">
    <property type="nucleotide sequence ID" value="NZ_SOEG01000006.1"/>
</dbReference>
<comment type="caution">
    <text evidence="2">The sequence shown here is derived from an EMBL/GenBank/DDBJ whole genome shotgun (WGS) entry which is preliminary data.</text>
</comment>
<dbReference type="Proteomes" id="UP000295832">
    <property type="component" value="Unassembled WGS sequence"/>
</dbReference>
<dbReference type="STRING" id="926561.GCA_000379025_00740"/>
<keyword evidence="1" id="KW-1133">Transmembrane helix</keyword>
<dbReference type="PANTHER" id="PTHR35867">
    <property type="entry name" value="PROTEIN RSEC"/>
    <property type="match status" value="1"/>
</dbReference>
<dbReference type="InterPro" id="IPR026268">
    <property type="entry name" value="RseC"/>
</dbReference>
<dbReference type="Pfam" id="PF04246">
    <property type="entry name" value="RseC_MucC"/>
    <property type="match status" value="1"/>
</dbReference>
<protein>
    <submittedName>
        <fullName evidence="2">RseC/MucC-like positive regulator of sigma(E)</fullName>
    </submittedName>
</protein>
<proteinExistence type="predicted"/>
<evidence type="ECO:0000256" key="1">
    <source>
        <dbReference type="SAM" id="Phobius"/>
    </source>
</evidence>
<dbReference type="EMBL" id="SOEG01000006">
    <property type="protein sequence ID" value="TDX52506.1"/>
    <property type="molecule type" value="Genomic_DNA"/>
</dbReference>
<gene>
    <name evidence="2" type="ORF">C7959_10669</name>
</gene>
<dbReference type="InterPro" id="IPR007359">
    <property type="entry name" value="SigmaE_reg_RseC_MucC"/>
</dbReference>
<feature type="transmembrane region" description="Helical" evidence="1">
    <location>
        <begin position="69"/>
        <end position="91"/>
    </location>
</feature>
<evidence type="ECO:0000313" key="3">
    <source>
        <dbReference type="Proteomes" id="UP000295832"/>
    </source>
</evidence>
<organism evidence="2 3">
    <name type="scientific">Orenia marismortui</name>
    <dbReference type="NCBI Taxonomy" id="46469"/>
    <lineage>
        <taxon>Bacteria</taxon>
        <taxon>Bacillati</taxon>
        <taxon>Bacillota</taxon>
        <taxon>Clostridia</taxon>
        <taxon>Halanaerobiales</taxon>
        <taxon>Halobacteroidaceae</taxon>
        <taxon>Orenia</taxon>
    </lineage>
</organism>
<evidence type="ECO:0000313" key="2">
    <source>
        <dbReference type="EMBL" id="TDX52506.1"/>
    </source>
</evidence>
<name>A0A4R8H974_9FIRM</name>
<dbReference type="PIRSF" id="PIRSF004923">
    <property type="entry name" value="RseC"/>
    <property type="match status" value="1"/>
</dbReference>
<keyword evidence="1" id="KW-0472">Membrane</keyword>
<keyword evidence="3" id="KW-1185">Reference proteome</keyword>
<reference evidence="2 3" key="1">
    <citation type="submission" date="2019-03" db="EMBL/GenBank/DDBJ databases">
        <title>Subsurface microbial communities from deep shales in Ohio and West Virginia, USA.</title>
        <authorList>
            <person name="Wrighton K."/>
        </authorList>
    </citation>
    <scope>NUCLEOTIDE SEQUENCE [LARGE SCALE GENOMIC DNA]</scope>
    <source>
        <strain evidence="2 3">MSL 6dP</strain>
    </source>
</reference>
<dbReference type="AlphaFoldDB" id="A0A4R8H974"/>
<keyword evidence="1" id="KW-0812">Transmembrane</keyword>
<feature type="transmembrane region" description="Helical" evidence="1">
    <location>
        <begin position="97"/>
        <end position="116"/>
    </location>
</feature>
<dbReference type="PANTHER" id="PTHR35867:SF1">
    <property type="entry name" value="PROTEIN RSEC"/>
    <property type="match status" value="1"/>
</dbReference>